<reference evidence="2 3" key="1">
    <citation type="submission" date="2018-07" db="EMBL/GenBank/DDBJ databases">
        <title>Genome sequencing of Moraxellaceae gen. HYN0046.</title>
        <authorList>
            <person name="Kim M."/>
            <person name="Yi H."/>
        </authorList>
    </citation>
    <scope>NUCLEOTIDE SEQUENCE [LARGE SCALE GENOMIC DNA]</scope>
    <source>
        <strain evidence="2 3">HYN0046</strain>
    </source>
</reference>
<dbReference type="SUPFAM" id="SSF52833">
    <property type="entry name" value="Thioredoxin-like"/>
    <property type="match status" value="1"/>
</dbReference>
<organism evidence="2 3">
    <name type="scientific">Aquirhabdus parva</name>
    <dbReference type="NCBI Taxonomy" id="2283318"/>
    <lineage>
        <taxon>Bacteria</taxon>
        <taxon>Pseudomonadati</taxon>
        <taxon>Pseudomonadota</taxon>
        <taxon>Gammaproteobacteria</taxon>
        <taxon>Moraxellales</taxon>
        <taxon>Moraxellaceae</taxon>
        <taxon>Aquirhabdus</taxon>
    </lineage>
</organism>
<gene>
    <name evidence="2" type="ORF">HYN46_10080</name>
</gene>
<dbReference type="InterPro" id="IPR004045">
    <property type="entry name" value="Glutathione_S-Trfase_N"/>
</dbReference>
<proteinExistence type="predicted"/>
<dbReference type="CDD" id="cd03205">
    <property type="entry name" value="GST_C_6"/>
    <property type="match status" value="1"/>
</dbReference>
<dbReference type="EMBL" id="CP031222">
    <property type="protein sequence ID" value="AXI03155.1"/>
    <property type="molecule type" value="Genomic_DNA"/>
</dbReference>
<dbReference type="RefSeq" id="WP_114899265.1">
    <property type="nucleotide sequence ID" value="NZ_CP031222.1"/>
</dbReference>
<dbReference type="GO" id="GO:0004364">
    <property type="term" value="F:glutathione transferase activity"/>
    <property type="evidence" value="ECO:0007669"/>
    <property type="project" value="TreeGrafter"/>
</dbReference>
<evidence type="ECO:0000259" key="1">
    <source>
        <dbReference type="PROSITE" id="PS50404"/>
    </source>
</evidence>
<dbReference type="KEGG" id="mbah:HYN46_10080"/>
<dbReference type="PROSITE" id="PS50404">
    <property type="entry name" value="GST_NTER"/>
    <property type="match status" value="1"/>
</dbReference>
<dbReference type="GO" id="GO:0006559">
    <property type="term" value="P:L-phenylalanine catabolic process"/>
    <property type="evidence" value="ECO:0007669"/>
    <property type="project" value="TreeGrafter"/>
</dbReference>
<dbReference type="CDD" id="cd00570">
    <property type="entry name" value="GST_N_family"/>
    <property type="match status" value="1"/>
</dbReference>
<dbReference type="GO" id="GO:0006749">
    <property type="term" value="P:glutathione metabolic process"/>
    <property type="evidence" value="ECO:0007669"/>
    <property type="project" value="TreeGrafter"/>
</dbReference>
<sequence>MKLIGMLDSPYVRRTAITFDLLGISFEHHAISVFSTFEQFQQINPVVKAPSLICDEGTVLMDSSLIIEYAEAVSGRSLKSTQLHPLQKELQITGLALAACEKTAQYVYEKSLRPTEKQFQPWLDRVQGQLIAAMTQLEHLIAGLHDPVEQIERNQSLLTSAVTWQFIYSMLPDILIAADYPALTTLSTNAEQLPVFKKYPPVGPGVQTQA</sequence>
<keyword evidence="3" id="KW-1185">Reference proteome</keyword>
<dbReference type="PANTHER" id="PTHR42673">
    <property type="entry name" value="MALEYLACETOACETATE ISOMERASE"/>
    <property type="match status" value="1"/>
</dbReference>
<dbReference type="PANTHER" id="PTHR42673:SF21">
    <property type="entry name" value="GLUTATHIONE S-TRANSFERASE YFCF"/>
    <property type="match status" value="1"/>
</dbReference>
<accession>A0A345P796</accession>
<dbReference type="InterPro" id="IPR036249">
    <property type="entry name" value="Thioredoxin-like_sf"/>
</dbReference>
<dbReference type="Pfam" id="PF13417">
    <property type="entry name" value="GST_N_3"/>
    <property type="match status" value="1"/>
</dbReference>
<dbReference type="OrthoDB" id="8634103at2"/>
<dbReference type="GO" id="GO:0016034">
    <property type="term" value="F:maleylacetoacetate isomerase activity"/>
    <property type="evidence" value="ECO:0007669"/>
    <property type="project" value="TreeGrafter"/>
</dbReference>
<name>A0A345P796_9GAMM</name>
<feature type="domain" description="GST N-terminal" evidence="1">
    <location>
        <begin position="1"/>
        <end position="78"/>
    </location>
</feature>
<evidence type="ECO:0000313" key="2">
    <source>
        <dbReference type="EMBL" id="AXI03155.1"/>
    </source>
</evidence>
<dbReference type="AlphaFoldDB" id="A0A345P796"/>
<dbReference type="Gene3D" id="3.40.30.10">
    <property type="entry name" value="Glutaredoxin"/>
    <property type="match status" value="1"/>
</dbReference>
<dbReference type="Proteomes" id="UP000253940">
    <property type="component" value="Chromosome"/>
</dbReference>
<protein>
    <submittedName>
        <fullName evidence="2">Glutathione S-transferase</fullName>
    </submittedName>
</protein>
<evidence type="ECO:0000313" key="3">
    <source>
        <dbReference type="Proteomes" id="UP000253940"/>
    </source>
</evidence>
<dbReference type="Gene3D" id="1.20.1050.10">
    <property type="match status" value="1"/>
</dbReference>
<keyword evidence="2" id="KW-0808">Transferase</keyword>